<protein>
    <submittedName>
        <fullName evidence="1">Uncharacterized protein</fullName>
    </submittedName>
</protein>
<proteinExistence type="predicted"/>
<reference evidence="1" key="1">
    <citation type="submission" date="2020-06" db="EMBL/GenBank/DDBJ databases">
        <authorList>
            <person name="Li T."/>
            <person name="Hu X."/>
            <person name="Zhang T."/>
            <person name="Song X."/>
            <person name="Zhang H."/>
            <person name="Dai N."/>
            <person name="Sheng W."/>
            <person name="Hou X."/>
            <person name="Wei L."/>
        </authorList>
    </citation>
    <scope>NUCLEOTIDE SEQUENCE</scope>
    <source>
        <strain evidence="1">KEN1</strain>
        <tissue evidence="1">Leaf</tissue>
    </source>
</reference>
<evidence type="ECO:0000313" key="1">
    <source>
        <dbReference type="EMBL" id="KAL0444028.1"/>
    </source>
</evidence>
<gene>
    <name evidence="1" type="ORF">Slati_2125500</name>
</gene>
<accession>A0AAW2WR84</accession>
<organism evidence="1">
    <name type="scientific">Sesamum latifolium</name>
    <dbReference type="NCBI Taxonomy" id="2727402"/>
    <lineage>
        <taxon>Eukaryota</taxon>
        <taxon>Viridiplantae</taxon>
        <taxon>Streptophyta</taxon>
        <taxon>Embryophyta</taxon>
        <taxon>Tracheophyta</taxon>
        <taxon>Spermatophyta</taxon>
        <taxon>Magnoliopsida</taxon>
        <taxon>eudicotyledons</taxon>
        <taxon>Gunneridae</taxon>
        <taxon>Pentapetalae</taxon>
        <taxon>asterids</taxon>
        <taxon>lamiids</taxon>
        <taxon>Lamiales</taxon>
        <taxon>Pedaliaceae</taxon>
        <taxon>Sesamum</taxon>
    </lineage>
</organism>
<dbReference type="AlphaFoldDB" id="A0AAW2WR84"/>
<comment type="caution">
    <text evidence="1">The sequence shown here is derived from an EMBL/GenBank/DDBJ whole genome shotgun (WGS) entry which is preliminary data.</text>
</comment>
<name>A0AAW2WR84_9LAMI</name>
<reference evidence="1" key="2">
    <citation type="journal article" date="2024" name="Plant">
        <title>Genomic evolution and insights into agronomic trait innovations of Sesamum species.</title>
        <authorList>
            <person name="Miao H."/>
            <person name="Wang L."/>
            <person name="Qu L."/>
            <person name="Liu H."/>
            <person name="Sun Y."/>
            <person name="Le M."/>
            <person name="Wang Q."/>
            <person name="Wei S."/>
            <person name="Zheng Y."/>
            <person name="Lin W."/>
            <person name="Duan Y."/>
            <person name="Cao H."/>
            <person name="Xiong S."/>
            <person name="Wang X."/>
            <person name="Wei L."/>
            <person name="Li C."/>
            <person name="Ma Q."/>
            <person name="Ju M."/>
            <person name="Zhao R."/>
            <person name="Li G."/>
            <person name="Mu C."/>
            <person name="Tian Q."/>
            <person name="Mei H."/>
            <person name="Zhang T."/>
            <person name="Gao T."/>
            <person name="Zhang H."/>
        </authorList>
    </citation>
    <scope>NUCLEOTIDE SEQUENCE</scope>
    <source>
        <strain evidence="1">KEN1</strain>
    </source>
</reference>
<dbReference type="EMBL" id="JACGWN010000007">
    <property type="protein sequence ID" value="KAL0444028.1"/>
    <property type="molecule type" value="Genomic_DNA"/>
</dbReference>
<sequence length="63" mass="6918">MIKINFDGMGVKWGLGEWLGIHLVQSLLGFLTDFGGKLTAKLLKLLLLGKRLISQSTMDGAWS</sequence>